<comment type="similarity">
    <text evidence="2">Belongs to the histone H2B family.</text>
</comment>
<feature type="region of interest" description="Disordered" evidence="3">
    <location>
        <begin position="1"/>
        <end position="41"/>
    </location>
</feature>
<evidence type="ECO:0000256" key="1">
    <source>
        <dbReference type="ARBA" id="ARBA00002001"/>
    </source>
</evidence>
<dbReference type="PANTHER" id="PTHR23428">
    <property type="entry name" value="HISTONE H2B"/>
    <property type="match status" value="1"/>
</dbReference>
<accession>A0AA36EHT6</accession>
<dbReference type="FunFam" id="1.10.20.10:FF:000043">
    <property type="entry name" value="Histone H2B"/>
    <property type="match status" value="1"/>
</dbReference>
<evidence type="ECO:0000259" key="4">
    <source>
        <dbReference type="Pfam" id="PF00125"/>
    </source>
</evidence>
<dbReference type="InterPro" id="IPR000558">
    <property type="entry name" value="Histone_H2B"/>
</dbReference>
<dbReference type="GO" id="GO:0030527">
    <property type="term" value="F:structural constituent of chromatin"/>
    <property type="evidence" value="ECO:0007669"/>
    <property type="project" value="InterPro"/>
</dbReference>
<evidence type="ECO:0000256" key="2">
    <source>
        <dbReference type="ARBA" id="ARBA00006846"/>
    </source>
</evidence>
<name>A0AA36EHT6_LACSI</name>
<comment type="function">
    <text evidence="1">Core component of nucleosome. Nucleosomes wrap and compact DNA into chromatin, limiting DNA accessibility to the cellular machineries which require DNA as a template. Histones thereby play a central role in transcription regulation, DNA repair, DNA replication and chromosomal stability. DNA accessibility is regulated via a complex set of post-translational modifications of histones, also called histone code, and nucleosome remodeling.</text>
</comment>
<dbReference type="SMART" id="SM00427">
    <property type="entry name" value="H2B"/>
    <property type="match status" value="1"/>
</dbReference>
<dbReference type="Pfam" id="PF00125">
    <property type="entry name" value="Histone"/>
    <property type="match status" value="1"/>
</dbReference>
<reference evidence="5" key="1">
    <citation type="submission" date="2023-04" db="EMBL/GenBank/DDBJ databases">
        <authorList>
            <person name="Vijverberg K."/>
            <person name="Xiong W."/>
            <person name="Schranz E."/>
        </authorList>
    </citation>
    <scope>NUCLEOTIDE SEQUENCE</scope>
</reference>
<dbReference type="Proteomes" id="UP001177003">
    <property type="component" value="Chromosome 8"/>
</dbReference>
<organism evidence="5 6">
    <name type="scientific">Lactuca saligna</name>
    <name type="common">Willowleaf lettuce</name>
    <dbReference type="NCBI Taxonomy" id="75948"/>
    <lineage>
        <taxon>Eukaryota</taxon>
        <taxon>Viridiplantae</taxon>
        <taxon>Streptophyta</taxon>
        <taxon>Embryophyta</taxon>
        <taxon>Tracheophyta</taxon>
        <taxon>Spermatophyta</taxon>
        <taxon>Magnoliopsida</taxon>
        <taxon>eudicotyledons</taxon>
        <taxon>Gunneridae</taxon>
        <taxon>Pentapetalae</taxon>
        <taxon>asterids</taxon>
        <taxon>campanulids</taxon>
        <taxon>Asterales</taxon>
        <taxon>Asteraceae</taxon>
        <taxon>Cichorioideae</taxon>
        <taxon>Cichorieae</taxon>
        <taxon>Lactucinae</taxon>
        <taxon>Lactuca</taxon>
    </lineage>
</organism>
<dbReference type="CDD" id="cd22910">
    <property type="entry name" value="HFD_H2B"/>
    <property type="match status" value="1"/>
</dbReference>
<gene>
    <name evidence="5" type="ORF">LSALG_LOCUS35060</name>
</gene>
<dbReference type="InterPro" id="IPR009072">
    <property type="entry name" value="Histone-fold"/>
</dbReference>
<sequence>MVIRSIRKEKASSEKNIRNENNPPKDLIGKDPEKKKRRNKKPVETYKTYIFKVLKEVHGDIGISNKAMEIMNSFVNDMFQKIAQEASKLAKYNNKSTLSAREIEAAVKLVLHGALAKHAVQEGTKAVANFIRS</sequence>
<dbReference type="GO" id="GO:0000786">
    <property type="term" value="C:nucleosome"/>
    <property type="evidence" value="ECO:0007669"/>
    <property type="project" value="InterPro"/>
</dbReference>
<dbReference type="GO" id="GO:0003677">
    <property type="term" value="F:DNA binding"/>
    <property type="evidence" value="ECO:0007669"/>
    <property type="project" value="InterPro"/>
</dbReference>
<feature type="domain" description="Core Histone H2A/H2B/H3" evidence="4">
    <location>
        <begin position="33"/>
        <end position="109"/>
    </location>
</feature>
<dbReference type="EMBL" id="OX465084">
    <property type="protein sequence ID" value="CAI9296172.1"/>
    <property type="molecule type" value="Genomic_DNA"/>
</dbReference>
<dbReference type="Gene3D" id="1.10.20.10">
    <property type="entry name" value="Histone, subunit A"/>
    <property type="match status" value="1"/>
</dbReference>
<dbReference type="PRINTS" id="PR00621">
    <property type="entry name" value="HISTONEH2B"/>
</dbReference>
<dbReference type="GO" id="GO:0046982">
    <property type="term" value="F:protein heterodimerization activity"/>
    <property type="evidence" value="ECO:0007669"/>
    <property type="project" value="InterPro"/>
</dbReference>
<evidence type="ECO:0000256" key="3">
    <source>
        <dbReference type="SAM" id="MobiDB-lite"/>
    </source>
</evidence>
<evidence type="ECO:0000313" key="5">
    <source>
        <dbReference type="EMBL" id="CAI9296172.1"/>
    </source>
</evidence>
<protein>
    <recommendedName>
        <fullName evidence="4">Core Histone H2A/H2B/H3 domain-containing protein</fullName>
    </recommendedName>
</protein>
<dbReference type="GO" id="GO:0005634">
    <property type="term" value="C:nucleus"/>
    <property type="evidence" value="ECO:0007669"/>
    <property type="project" value="UniProtKB-ARBA"/>
</dbReference>
<proteinExistence type="inferred from homology"/>
<dbReference type="AlphaFoldDB" id="A0AA36EHT6"/>
<dbReference type="SUPFAM" id="SSF47113">
    <property type="entry name" value="Histone-fold"/>
    <property type="match status" value="1"/>
</dbReference>
<evidence type="ECO:0000313" key="6">
    <source>
        <dbReference type="Proteomes" id="UP001177003"/>
    </source>
</evidence>
<feature type="compositionally biased region" description="Basic and acidic residues" evidence="3">
    <location>
        <begin position="1"/>
        <end position="18"/>
    </location>
</feature>
<keyword evidence="6" id="KW-1185">Reference proteome</keyword>
<dbReference type="InterPro" id="IPR007125">
    <property type="entry name" value="H2A/H2B/H3"/>
</dbReference>